<dbReference type="InterPro" id="IPR036388">
    <property type="entry name" value="WH-like_DNA-bd_sf"/>
</dbReference>
<dbReference type="STRING" id="28117.BHV66_06280"/>
<gene>
    <name evidence="6" type="ORF">BHV66_06280</name>
</gene>
<protein>
    <submittedName>
        <fullName evidence="6">LysR family transcriptional regulator</fullName>
    </submittedName>
</protein>
<evidence type="ECO:0000256" key="3">
    <source>
        <dbReference type="ARBA" id="ARBA00023125"/>
    </source>
</evidence>
<sequence>MDDFRLRVFITAAKTLNFTKCAEQLYISQPAVSKHIGELESRYKVQLFERSGSRLALTEAGRVMLEHAERIADGYRRLQYEMDLFTDRLGGELKVGASTTIAQYVLPQVLARFTARFPEVKVSLVSGNSEQVEAALARHDTDLGLVESSARHPGFHYEPFIPDELVLIASTKGWYGRCDQVTLAELQTVPLVLRESGSGTLEVISKYLAAADVRLASLRVVMQLGSTESIKSFVRNSDAMAIVSVASIVDELRSGELRIIDIEGCTIRREFSFCWPEGRSDALAARFVEFARHTA</sequence>
<evidence type="ECO:0000256" key="1">
    <source>
        <dbReference type="ARBA" id="ARBA00009437"/>
    </source>
</evidence>
<dbReference type="Pfam" id="PF00126">
    <property type="entry name" value="HTH_1"/>
    <property type="match status" value="1"/>
</dbReference>
<dbReference type="SUPFAM" id="SSF53850">
    <property type="entry name" value="Periplasmic binding protein-like II"/>
    <property type="match status" value="1"/>
</dbReference>
<dbReference type="Gene3D" id="1.10.10.10">
    <property type="entry name" value="Winged helix-like DNA-binding domain superfamily/Winged helix DNA-binding domain"/>
    <property type="match status" value="1"/>
</dbReference>
<evidence type="ECO:0000313" key="6">
    <source>
        <dbReference type="EMBL" id="OKY94053.1"/>
    </source>
</evidence>
<keyword evidence="2" id="KW-0805">Transcription regulation</keyword>
<dbReference type="SUPFAM" id="SSF46785">
    <property type="entry name" value="Winged helix' DNA-binding domain"/>
    <property type="match status" value="1"/>
</dbReference>
<comment type="similarity">
    <text evidence="1">Belongs to the LysR transcriptional regulatory family.</text>
</comment>
<feature type="domain" description="HTH lysR-type" evidence="5">
    <location>
        <begin position="1"/>
        <end position="58"/>
    </location>
</feature>
<dbReference type="Proteomes" id="UP000187417">
    <property type="component" value="Unassembled WGS sequence"/>
</dbReference>
<dbReference type="GO" id="GO:0000976">
    <property type="term" value="F:transcription cis-regulatory region binding"/>
    <property type="evidence" value="ECO:0007669"/>
    <property type="project" value="TreeGrafter"/>
</dbReference>
<accession>A0A1Q6F569</accession>
<dbReference type="PROSITE" id="PS50931">
    <property type="entry name" value="HTH_LYSR"/>
    <property type="match status" value="1"/>
</dbReference>
<dbReference type="PANTHER" id="PTHR30126:SF39">
    <property type="entry name" value="HTH-TYPE TRANSCRIPTIONAL REGULATOR CYSL"/>
    <property type="match status" value="1"/>
</dbReference>
<comment type="caution">
    <text evidence="6">The sequence shown here is derived from an EMBL/GenBank/DDBJ whole genome shotgun (WGS) entry which is preliminary data.</text>
</comment>
<dbReference type="PANTHER" id="PTHR30126">
    <property type="entry name" value="HTH-TYPE TRANSCRIPTIONAL REGULATOR"/>
    <property type="match status" value="1"/>
</dbReference>
<dbReference type="FunFam" id="1.10.10.10:FF:000001">
    <property type="entry name" value="LysR family transcriptional regulator"/>
    <property type="match status" value="1"/>
</dbReference>
<evidence type="ECO:0000313" key="7">
    <source>
        <dbReference type="Proteomes" id="UP000187417"/>
    </source>
</evidence>
<proteinExistence type="inferred from homology"/>
<dbReference type="GO" id="GO:0003700">
    <property type="term" value="F:DNA-binding transcription factor activity"/>
    <property type="evidence" value="ECO:0007669"/>
    <property type="project" value="InterPro"/>
</dbReference>
<evidence type="ECO:0000259" key="5">
    <source>
        <dbReference type="PROSITE" id="PS50931"/>
    </source>
</evidence>
<dbReference type="EMBL" id="MNQH01000030">
    <property type="protein sequence ID" value="OKY94053.1"/>
    <property type="molecule type" value="Genomic_DNA"/>
</dbReference>
<dbReference type="InterPro" id="IPR005119">
    <property type="entry name" value="LysR_subst-bd"/>
</dbReference>
<evidence type="ECO:0000256" key="2">
    <source>
        <dbReference type="ARBA" id="ARBA00023015"/>
    </source>
</evidence>
<keyword evidence="4" id="KW-0804">Transcription</keyword>
<keyword evidence="3" id="KW-0238">DNA-binding</keyword>
<dbReference type="InterPro" id="IPR036390">
    <property type="entry name" value="WH_DNA-bd_sf"/>
</dbReference>
<dbReference type="Gene3D" id="3.40.190.290">
    <property type="match status" value="1"/>
</dbReference>
<dbReference type="AlphaFoldDB" id="A0A1Q6F569"/>
<dbReference type="GeneID" id="73803535"/>
<dbReference type="Pfam" id="PF03466">
    <property type="entry name" value="LysR_substrate"/>
    <property type="match status" value="1"/>
</dbReference>
<evidence type="ECO:0000256" key="4">
    <source>
        <dbReference type="ARBA" id="ARBA00023163"/>
    </source>
</evidence>
<name>A0A1Q6F569_9BACT</name>
<reference evidence="6 7" key="1">
    <citation type="journal article" date="2016" name="Nat. Biotechnol.">
        <title>Measurement of bacterial replication rates in microbial communities.</title>
        <authorList>
            <person name="Brown C.T."/>
            <person name="Olm M.R."/>
            <person name="Thomas B.C."/>
            <person name="Banfield J.F."/>
        </authorList>
    </citation>
    <scope>NUCLEOTIDE SEQUENCE [LARGE SCALE GENOMIC DNA]</scope>
    <source>
        <strain evidence="6">CAG:67_53_122</strain>
    </source>
</reference>
<dbReference type="RefSeq" id="WP_004329338.1">
    <property type="nucleotide sequence ID" value="NZ_BAAFKT010000005.1"/>
</dbReference>
<dbReference type="InterPro" id="IPR000847">
    <property type="entry name" value="LysR_HTH_N"/>
</dbReference>
<organism evidence="6 7">
    <name type="scientific">Alistipes putredinis</name>
    <dbReference type="NCBI Taxonomy" id="28117"/>
    <lineage>
        <taxon>Bacteria</taxon>
        <taxon>Pseudomonadati</taxon>
        <taxon>Bacteroidota</taxon>
        <taxon>Bacteroidia</taxon>
        <taxon>Bacteroidales</taxon>
        <taxon>Rikenellaceae</taxon>
        <taxon>Alistipes</taxon>
    </lineage>
</organism>
<dbReference type="PRINTS" id="PR00039">
    <property type="entry name" value="HTHLYSR"/>
</dbReference>
<dbReference type="CDD" id="cd08420">
    <property type="entry name" value="PBP2_CysL_like"/>
    <property type="match status" value="1"/>
</dbReference>